<dbReference type="GO" id="GO:0005886">
    <property type="term" value="C:plasma membrane"/>
    <property type="evidence" value="ECO:0007669"/>
    <property type="project" value="UniProtKB-SubCell"/>
</dbReference>
<comment type="subcellular location">
    <subcellularLocation>
        <location evidence="2">Cell membrane</location>
        <topology evidence="2">Multi-pass membrane protein</topology>
    </subcellularLocation>
</comment>
<evidence type="ECO:0000256" key="2">
    <source>
        <dbReference type="ARBA" id="ARBA00004651"/>
    </source>
</evidence>
<evidence type="ECO:0000313" key="19">
    <source>
        <dbReference type="Proteomes" id="UP000540014"/>
    </source>
</evidence>
<dbReference type="Gene3D" id="1.10.287.130">
    <property type="match status" value="1"/>
</dbReference>
<evidence type="ECO:0000256" key="12">
    <source>
        <dbReference type="ARBA" id="ARBA00023012"/>
    </source>
</evidence>
<dbReference type="PROSITE" id="PS50109">
    <property type="entry name" value="HIS_KIN"/>
    <property type="match status" value="1"/>
</dbReference>
<evidence type="ECO:0000256" key="5">
    <source>
        <dbReference type="ARBA" id="ARBA00022553"/>
    </source>
</evidence>
<dbReference type="InterPro" id="IPR050398">
    <property type="entry name" value="HssS/ArlS-like"/>
</dbReference>
<keyword evidence="8" id="KW-0547">Nucleotide-binding</keyword>
<keyword evidence="14" id="KW-0175">Coiled coil</keyword>
<dbReference type="EMBL" id="JABAFR010000009">
    <property type="protein sequence ID" value="NME44231.1"/>
    <property type="molecule type" value="Genomic_DNA"/>
</dbReference>
<dbReference type="Proteomes" id="UP000540014">
    <property type="component" value="Unassembled WGS sequence"/>
</dbReference>
<dbReference type="SMART" id="SM00387">
    <property type="entry name" value="HATPase_c"/>
    <property type="match status" value="1"/>
</dbReference>
<dbReference type="SMART" id="SM00304">
    <property type="entry name" value="HAMP"/>
    <property type="match status" value="1"/>
</dbReference>
<protein>
    <recommendedName>
        <fullName evidence="3">histidine kinase</fullName>
        <ecNumber evidence="3">2.7.13.3</ecNumber>
    </recommendedName>
</protein>
<sequence length="358" mass="40223">MKINENMNIFTIRKKILLASKLIGVALISSYILSTKLPVNTDISFVIWSAFVVVLVCAIDLLMARFITKPVSELNEAARNMAELNFSHPCQMKSRDEFGELAESLNKMAESLQQAFASLESANQKLGQDVEQKKRLLAERKELVDSLSHEMKTPLGVIRAYAEGLQDETDEAKRQKYSEVIITETERMSRLITTLLDLSALENGATQLRPERFDFVDFVETVAGRLLIDIPDADFILEYELPEHPVYVNTDKGRMEQVLNNLIVNAKRNNRPGGILKLSLLEKDGLLDFSIFNQGLPIPEESLSKIWSKFYRDKNSKYSGSGLGLAIVAQVLSMQHLNYGAENQPGGVAFYFSLPTVK</sequence>
<keyword evidence="7 15" id="KW-0812">Transmembrane</keyword>
<gene>
    <name evidence="18" type="ORF">HF861_04950</name>
</gene>
<organism evidence="18 19">
    <name type="scientific">Faecalicoccus pleomorphus</name>
    <dbReference type="NCBI Taxonomy" id="1323"/>
    <lineage>
        <taxon>Bacteria</taxon>
        <taxon>Bacillati</taxon>
        <taxon>Bacillota</taxon>
        <taxon>Erysipelotrichia</taxon>
        <taxon>Erysipelotrichales</taxon>
        <taxon>Erysipelotrichaceae</taxon>
        <taxon>Faecalicoccus</taxon>
    </lineage>
</organism>
<keyword evidence="6" id="KW-0808">Transferase</keyword>
<comment type="caution">
    <text evidence="18">The sequence shown here is derived from an EMBL/GenBank/DDBJ whole genome shotgun (WGS) entry which is preliminary data.</text>
</comment>
<keyword evidence="4" id="KW-1003">Cell membrane</keyword>
<reference evidence="18 19" key="1">
    <citation type="submission" date="2020-04" db="EMBL/GenBank/DDBJ databases">
        <authorList>
            <person name="Hitch T.C.A."/>
            <person name="Wylensek D."/>
            <person name="Clavel T."/>
        </authorList>
    </citation>
    <scope>NUCLEOTIDE SEQUENCE [LARGE SCALE GENOMIC DNA]</scope>
    <source>
        <strain evidence="18 19">BSM-383-APC-22F</strain>
    </source>
</reference>
<feature type="domain" description="Histidine kinase" evidence="16">
    <location>
        <begin position="146"/>
        <end position="358"/>
    </location>
</feature>
<dbReference type="GO" id="GO:0005524">
    <property type="term" value="F:ATP binding"/>
    <property type="evidence" value="ECO:0007669"/>
    <property type="project" value="UniProtKB-KW"/>
</dbReference>
<evidence type="ECO:0000256" key="6">
    <source>
        <dbReference type="ARBA" id="ARBA00022679"/>
    </source>
</evidence>
<evidence type="ECO:0000256" key="15">
    <source>
        <dbReference type="SAM" id="Phobius"/>
    </source>
</evidence>
<evidence type="ECO:0000256" key="13">
    <source>
        <dbReference type="ARBA" id="ARBA00023136"/>
    </source>
</evidence>
<dbReference type="InterPro" id="IPR003594">
    <property type="entry name" value="HATPase_dom"/>
</dbReference>
<keyword evidence="5" id="KW-0597">Phosphoprotein</keyword>
<dbReference type="GO" id="GO:0000155">
    <property type="term" value="F:phosphorelay sensor kinase activity"/>
    <property type="evidence" value="ECO:0007669"/>
    <property type="project" value="InterPro"/>
</dbReference>
<keyword evidence="13 15" id="KW-0472">Membrane</keyword>
<comment type="catalytic activity">
    <reaction evidence="1">
        <text>ATP + protein L-histidine = ADP + protein N-phospho-L-histidine.</text>
        <dbReference type="EC" id="2.7.13.3"/>
    </reaction>
</comment>
<accession>A0A7X9RJ82</accession>
<proteinExistence type="predicted"/>
<dbReference type="CDD" id="cd00082">
    <property type="entry name" value="HisKA"/>
    <property type="match status" value="1"/>
</dbReference>
<dbReference type="SUPFAM" id="SSF55874">
    <property type="entry name" value="ATPase domain of HSP90 chaperone/DNA topoisomerase II/histidine kinase"/>
    <property type="match status" value="1"/>
</dbReference>
<keyword evidence="10" id="KW-0067">ATP-binding</keyword>
<dbReference type="EC" id="2.7.13.3" evidence="3"/>
<dbReference type="CDD" id="cd06225">
    <property type="entry name" value="HAMP"/>
    <property type="match status" value="1"/>
</dbReference>
<dbReference type="SUPFAM" id="SSF158472">
    <property type="entry name" value="HAMP domain-like"/>
    <property type="match status" value="1"/>
</dbReference>
<evidence type="ECO:0000256" key="4">
    <source>
        <dbReference type="ARBA" id="ARBA00022475"/>
    </source>
</evidence>
<dbReference type="PROSITE" id="PS50885">
    <property type="entry name" value="HAMP"/>
    <property type="match status" value="1"/>
</dbReference>
<evidence type="ECO:0000256" key="8">
    <source>
        <dbReference type="ARBA" id="ARBA00022741"/>
    </source>
</evidence>
<evidence type="ECO:0000256" key="3">
    <source>
        <dbReference type="ARBA" id="ARBA00012438"/>
    </source>
</evidence>
<evidence type="ECO:0000256" key="14">
    <source>
        <dbReference type="SAM" id="Coils"/>
    </source>
</evidence>
<dbReference type="Gene3D" id="3.30.565.10">
    <property type="entry name" value="Histidine kinase-like ATPase, C-terminal domain"/>
    <property type="match status" value="1"/>
</dbReference>
<dbReference type="InterPro" id="IPR003661">
    <property type="entry name" value="HisK_dim/P_dom"/>
</dbReference>
<dbReference type="SUPFAM" id="SSF47384">
    <property type="entry name" value="Homodimeric domain of signal transducing histidine kinase"/>
    <property type="match status" value="1"/>
</dbReference>
<dbReference type="FunFam" id="1.10.287.130:FF:000001">
    <property type="entry name" value="Two-component sensor histidine kinase"/>
    <property type="match status" value="1"/>
</dbReference>
<evidence type="ECO:0000256" key="1">
    <source>
        <dbReference type="ARBA" id="ARBA00000085"/>
    </source>
</evidence>
<evidence type="ECO:0000313" key="18">
    <source>
        <dbReference type="EMBL" id="NME44231.1"/>
    </source>
</evidence>
<dbReference type="PANTHER" id="PTHR45528">
    <property type="entry name" value="SENSOR HISTIDINE KINASE CPXA"/>
    <property type="match status" value="1"/>
</dbReference>
<dbReference type="InterPro" id="IPR004358">
    <property type="entry name" value="Sig_transdc_His_kin-like_C"/>
</dbReference>
<keyword evidence="12" id="KW-0902">Two-component regulatory system</keyword>
<feature type="transmembrane region" description="Helical" evidence="15">
    <location>
        <begin position="45"/>
        <end position="64"/>
    </location>
</feature>
<dbReference type="Pfam" id="PF00672">
    <property type="entry name" value="HAMP"/>
    <property type="match status" value="1"/>
</dbReference>
<dbReference type="Pfam" id="PF02518">
    <property type="entry name" value="HATPase_c"/>
    <property type="match status" value="1"/>
</dbReference>
<dbReference type="PANTHER" id="PTHR45528:SF1">
    <property type="entry name" value="SENSOR HISTIDINE KINASE CPXA"/>
    <property type="match status" value="1"/>
</dbReference>
<feature type="domain" description="HAMP" evidence="17">
    <location>
        <begin position="65"/>
        <end position="117"/>
    </location>
</feature>
<feature type="transmembrane region" description="Helical" evidence="15">
    <location>
        <begin position="16"/>
        <end position="33"/>
    </location>
</feature>
<evidence type="ECO:0000256" key="11">
    <source>
        <dbReference type="ARBA" id="ARBA00022989"/>
    </source>
</evidence>
<dbReference type="RefSeq" id="WP_168965130.1">
    <property type="nucleotide sequence ID" value="NZ_JABAFR010000009.1"/>
</dbReference>
<dbReference type="Gene3D" id="6.10.340.10">
    <property type="match status" value="1"/>
</dbReference>
<dbReference type="SMART" id="SM00388">
    <property type="entry name" value="HisKA"/>
    <property type="match status" value="1"/>
</dbReference>
<dbReference type="AlphaFoldDB" id="A0A7X9RJ82"/>
<dbReference type="PRINTS" id="PR00344">
    <property type="entry name" value="BCTRLSENSOR"/>
</dbReference>
<evidence type="ECO:0000259" key="16">
    <source>
        <dbReference type="PROSITE" id="PS50109"/>
    </source>
</evidence>
<dbReference type="InterPro" id="IPR036097">
    <property type="entry name" value="HisK_dim/P_sf"/>
</dbReference>
<evidence type="ECO:0000256" key="9">
    <source>
        <dbReference type="ARBA" id="ARBA00022777"/>
    </source>
</evidence>
<keyword evidence="11 15" id="KW-1133">Transmembrane helix</keyword>
<keyword evidence="9 18" id="KW-0418">Kinase</keyword>
<dbReference type="InterPro" id="IPR036890">
    <property type="entry name" value="HATPase_C_sf"/>
</dbReference>
<evidence type="ECO:0000256" key="7">
    <source>
        <dbReference type="ARBA" id="ARBA00022692"/>
    </source>
</evidence>
<dbReference type="InterPro" id="IPR003660">
    <property type="entry name" value="HAMP_dom"/>
</dbReference>
<dbReference type="Pfam" id="PF00512">
    <property type="entry name" value="HisKA"/>
    <property type="match status" value="1"/>
</dbReference>
<name>A0A7X9RJ82_9FIRM</name>
<feature type="coiled-coil region" evidence="14">
    <location>
        <begin position="102"/>
        <end position="139"/>
    </location>
</feature>
<evidence type="ECO:0000256" key="10">
    <source>
        <dbReference type="ARBA" id="ARBA00022840"/>
    </source>
</evidence>
<dbReference type="InterPro" id="IPR005467">
    <property type="entry name" value="His_kinase_dom"/>
</dbReference>
<evidence type="ECO:0000259" key="17">
    <source>
        <dbReference type="PROSITE" id="PS50885"/>
    </source>
</evidence>